<dbReference type="Gene3D" id="3.30.530.20">
    <property type="match status" value="1"/>
</dbReference>
<dbReference type="Pfam" id="PF10604">
    <property type="entry name" value="Polyketide_cyc2"/>
    <property type="match status" value="1"/>
</dbReference>
<dbReference type="SUPFAM" id="SSF55961">
    <property type="entry name" value="Bet v1-like"/>
    <property type="match status" value="1"/>
</dbReference>
<reference evidence="1 2" key="1">
    <citation type="submission" date="2018-09" db="EMBL/GenBank/DDBJ databases">
        <title>Nocardia yunnanensis sp. nov., an actinomycete isolated from a soil sample.</title>
        <authorList>
            <person name="Zhang J."/>
        </authorList>
    </citation>
    <scope>NUCLEOTIDE SEQUENCE [LARGE SCALE GENOMIC DNA]</scope>
    <source>
        <strain evidence="1 2">CFHS0054</strain>
    </source>
</reference>
<dbReference type="RefSeq" id="WP_120742404.1">
    <property type="nucleotide sequence ID" value="NZ_CP032568.1"/>
</dbReference>
<gene>
    <name evidence="1" type="ORF">D7D52_32100</name>
</gene>
<organism evidence="1 2">
    <name type="scientific">Nocardia yunnanensis</name>
    <dbReference type="NCBI Taxonomy" id="2382165"/>
    <lineage>
        <taxon>Bacteria</taxon>
        <taxon>Bacillati</taxon>
        <taxon>Actinomycetota</taxon>
        <taxon>Actinomycetes</taxon>
        <taxon>Mycobacteriales</taxon>
        <taxon>Nocardiaceae</taxon>
        <taxon>Nocardia</taxon>
    </lineage>
</organism>
<dbReference type="KEGG" id="nyu:D7D52_32100"/>
<dbReference type="OrthoDB" id="3399604at2"/>
<dbReference type="InterPro" id="IPR019587">
    <property type="entry name" value="Polyketide_cyclase/dehydratase"/>
</dbReference>
<dbReference type="AlphaFoldDB" id="A0A386ZK52"/>
<keyword evidence="2" id="KW-1185">Reference proteome</keyword>
<protein>
    <submittedName>
        <fullName evidence="1">SRPBCC family protein</fullName>
    </submittedName>
</protein>
<dbReference type="InterPro" id="IPR023393">
    <property type="entry name" value="START-like_dom_sf"/>
</dbReference>
<proteinExistence type="predicted"/>
<evidence type="ECO:0000313" key="1">
    <source>
        <dbReference type="EMBL" id="AYF77690.1"/>
    </source>
</evidence>
<evidence type="ECO:0000313" key="2">
    <source>
        <dbReference type="Proteomes" id="UP000267164"/>
    </source>
</evidence>
<accession>A0A386ZK52</accession>
<name>A0A386ZK52_9NOCA</name>
<dbReference type="EMBL" id="CP032568">
    <property type="protein sequence ID" value="AYF77690.1"/>
    <property type="molecule type" value="Genomic_DNA"/>
</dbReference>
<dbReference type="CDD" id="cd07821">
    <property type="entry name" value="PYR_PYL_RCAR_like"/>
    <property type="match status" value="1"/>
</dbReference>
<sequence>MVSTTVDTVLPAPRETVYKLFTERDSINPFVPIKVSLKKPGIGAPNGVGAQYHLGLGPLGPTEETTELVPNERLVYRVIAGAPVKRHVGTVSFSDAPGGTRVVYTMESEPSLPVPAALLEPGLRALINTLIGAVRKAVQ</sequence>
<dbReference type="Proteomes" id="UP000267164">
    <property type="component" value="Chromosome"/>
</dbReference>